<dbReference type="OrthoDB" id="9799345at2"/>
<evidence type="ECO:0000256" key="2">
    <source>
        <dbReference type="ARBA" id="ARBA00023125"/>
    </source>
</evidence>
<dbReference type="EMBL" id="NGFO01000035">
    <property type="protein sequence ID" value="OUC76337.1"/>
    <property type="molecule type" value="Genomic_DNA"/>
</dbReference>
<keyword evidence="1" id="KW-0805">Transcription regulation</keyword>
<evidence type="ECO:0000313" key="5">
    <source>
        <dbReference type="EMBL" id="OUC76337.1"/>
    </source>
</evidence>
<evidence type="ECO:0000259" key="4">
    <source>
        <dbReference type="PROSITE" id="PS01124"/>
    </source>
</evidence>
<dbReference type="STRING" id="417102.CA982_22500"/>
<dbReference type="InterPro" id="IPR050204">
    <property type="entry name" value="AraC_XylS_family_regulators"/>
</dbReference>
<dbReference type="InterPro" id="IPR035418">
    <property type="entry name" value="AraC-bd_2"/>
</dbReference>
<feature type="domain" description="HTH araC/xylS-type" evidence="4">
    <location>
        <begin position="209"/>
        <end position="310"/>
    </location>
</feature>
<dbReference type="GO" id="GO:0003700">
    <property type="term" value="F:DNA-binding transcription factor activity"/>
    <property type="evidence" value="ECO:0007669"/>
    <property type="project" value="InterPro"/>
</dbReference>
<keyword evidence="3" id="KW-0804">Transcription</keyword>
<dbReference type="GO" id="GO:0043565">
    <property type="term" value="F:sequence-specific DNA binding"/>
    <property type="evidence" value="ECO:0007669"/>
    <property type="project" value="InterPro"/>
</dbReference>
<dbReference type="InterPro" id="IPR009057">
    <property type="entry name" value="Homeodomain-like_sf"/>
</dbReference>
<dbReference type="Gene3D" id="1.10.10.60">
    <property type="entry name" value="Homeodomain-like"/>
    <property type="match status" value="1"/>
</dbReference>
<proteinExistence type="predicted"/>
<keyword evidence="6" id="KW-1185">Reference proteome</keyword>
<dbReference type="SMART" id="SM00342">
    <property type="entry name" value="HTH_ARAC"/>
    <property type="match status" value="1"/>
</dbReference>
<dbReference type="Pfam" id="PF12833">
    <property type="entry name" value="HTH_18"/>
    <property type="match status" value="1"/>
</dbReference>
<protein>
    <submittedName>
        <fullName evidence="5">AraC family transcriptional regulator</fullName>
    </submittedName>
</protein>
<keyword evidence="2" id="KW-0238">DNA-binding</keyword>
<dbReference type="Pfam" id="PF14525">
    <property type="entry name" value="AraC_binding_2"/>
    <property type="match status" value="1"/>
</dbReference>
<dbReference type="PROSITE" id="PS01124">
    <property type="entry name" value="HTH_ARAC_FAMILY_2"/>
    <property type="match status" value="1"/>
</dbReference>
<dbReference type="PANTHER" id="PTHR46796:SF6">
    <property type="entry name" value="ARAC SUBFAMILY"/>
    <property type="match status" value="1"/>
</dbReference>
<evidence type="ECO:0000256" key="3">
    <source>
        <dbReference type="ARBA" id="ARBA00023163"/>
    </source>
</evidence>
<organism evidence="5 6">
    <name type="scientific">Gordonia lacunae</name>
    <dbReference type="NCBI Taxonomy" id="417102"/>
    <lineage>
        <taxon>Bacteria</taxon>
        <taxon>Bacillati</taxon>
        <taxon>Actinomycetota</taxon>
        <taxon>Actinomycetes</taxon>
        <taxon>Mycobacteriales</taxon>
        <taxon>Gordoniaceae</taxon>
        <taxon>Gordonia</taxon>
    </lineage>
</organism>
<dbReference type="Proteomes" id="UP000194632">
    <property type="component" value="Unassembled WGS sequence"/>
</dbReference>
<accession>A0A243Q4V1</accession>
<reference evidence="5 6" key="1">
    <citation type="submission" date="2017-05" db="EMBL/GenBank/DDBJ databases">
        <title>Biotechnological potential of actinobacteria isolated from South African environments.</title>
        <authorList>
            <person name="Le Roes-Hill M."/>
            <person name="Prins A."/>
            <person name="Durrell K.A."/>
        </authorList>
    </citation>
    <scope>NUCLEOTIDE SEQUENCE [LARGE SCALE GENOMIC DNA]</scope>
    <source>
        <strain evidence="5">BS2</strain>
    </source>
</reference>
<dbReference type="SUPFAM" id="SSF46689">
    <property type="entry name" value="Homeodomain-like"/>
    <property type="match status" value="1"/>
</dbReference>
<name>A0A243Q4V1_9ACTN</name>
<dbReference type="PANTHER" id="PTHR46796">
    <property type="entry name" value="HTH-TYPE TRANSCRIPTIONAL ACTIVATOR RHAS-RELATED"/>
    <property type="match status" value="1"/>
</dbReference>
<evidence type="ECO:0000256" key="1">
    <source>
        <dbReference type="ARBA" id="ARBA00023015"/>
    </source>
</evidence>
<evidence type="ECO:0000313" key="6">
    <source>
        <dbReference type="Proteomes" id="UP000194632"/>
    </source>
</evidence>
<sequence>MSSGPSSVSSVGFDAWREAISSAFVPLIASPESPVASFRGALDSTTLGDVQLSEVIGDRSRVRRSPAMIRSADPGVVKVGLQLSGHSTVHQDGRCAVLTPGDLAVYDTSVEYDLDLADSFDMLVAVVPRAALRVADRELTDATARTIGTAAGVGSLLRPLMLSLRAGAAGAGSGVAASLVEDAVADLVSALIRSSAPIQALGAGETILLSARTFIEANLDDPGLSPAVVAAHHHVSVRYLQKLFAYDGLSVATFIRQRRLDRCRRDLADPAQRHRSIGAVSASHGLVDASHFSRLFRQTYGLSPRQFREVNGLADV</sequence>
<dbReference type="AlphaFoldDB" id="A0A243Q4V1"/>
<comment type="caution">
    <text evidence="5">The sequence shown here is derived from an EMBL/GenBank/DDBJ whole genome shotgun (WGS) entry which is preliminary data.</text>
</comment>
<dbReference type="InterPro" id="IPR018060">
    <property type="entry name" value="HTH_AraC"/>
</dbReference>
<gene>
    <name evidence="5" type="ORF">CA982_22500</name>
</gene>